<reference evidence="2" key="2">
    <citation type="submission" date="2021-04" db="EMBL/GenBank/DDBJ databases">
        <authorList>
            <person name="Gilroy R."/>
        </authorList>
    </citation>
    <scope>NUCLEOTIDE SEQUENCE</scope>
    <source>
        <strain evidence="2">ChiSxjej5B17-1746</strain>
    </source>
</reference>
<dbReference type="Proteomes" id="UP000824264">
    <property type="component" value="Unassembled WGS sequence"/>
</dbReference>
<protein>
    <recommendedName>
        <fullName evidence="4">DUF4136 domain-containing protein</fullName>
    </recommendedName>
</protein>
<sequence length="225" mass="25997">MKTMTRLLFLSLALLLGGCLRQEFATTVLSETQPEYGSPQSLIYAIEPLEKRQKRNPRFPALQSRVEKALRERGLRTSRDVSRVTGIIFVDVKTKLRTEEHTYEEPIYEYGSEITGAHGSYNPKTGRYKVRYERTPTYEKKGYRKRSWTSYNYETTLFLQAWDLRTSKSPWTTMLWCSTPVDDEEKVVEAMLEGGKDYIATDTYPTVHLTIEEDSDGGYTASVDE</sequence>
<evidence type="ECO:0000256" key="1">
    <source>
        <dbReference type="SAM" id="SignalP"/>
    </source>
</evidence>
<dbReference type="EMBL" id="DXGI01000415">
    <property type="protein sequence ID" value="HIW79691.1"/>
    <property type="molecule type" value="Genomic_DNA"/>
</dbReference>
<evidence type="ECO:0000313" key="2">
    <source>
        <dbReference type="EMBL" id="HIW79691.1"/>
    </source>
</evidence>
<dbReference type="PROSITE" id="PS51257">
    <property type="entry name" value="PROKAR_LIPOPROTEIN"/>
    <property type="match status" value="1"/>
</dbReference>
<accession>A0A9D1R3Z0</accession>
<feature type="signal peptide" evidence="1">
    <location>
        <begin position="1"/>
        <end position="25"/>
    </location>
</feature>
<name>A0A9D1R3Z0_9BACT</name>
<keyword evidence="1" id="KW-0732">Signal</keyword>
<evidence type="ECO:0008006" key="4">
    <source>
        <dbReference type="Google" id="ProtNLM"/>
    </source>
</evidence>
<dbReference type="AlphaFoldDB" id="A0A9D1R3Z0"/>
<feature type="chain" id="PRO_5039086626" description="DUF4136 domain-containing protein" evidence="1">
    <location>
        <begin position="26"/>
        <end position="225"/>
    </location>
</feature>
<gene>
    <name evidence="2" type="ORF">H9874_11200</name>
</gene>
<proteinExistence type="predicted"/>
<reference evidence="2" key="1">
    <citation type="journal article" date="2021" name="PeerJ">
        <title>Extensive microbial diversity within the chicken gut microbiome revealed by metagenomics and culture.</title>
        <authorList>
            <person name="Gilroy R."/>
            <person name="Ravi A."/>
            <person name="Getino M."/>
            <person name="Pursley I."/>
            <person name="Horton D.L."/>
            <person name="Alikhan N.F."/>
            <person name="Baker D."/>
            <person name="Gharbi K."/>
            <person name="Hall N."/>
            <person name="Watson M."/>
            <person name="Adriaenssens E.M."/>
            <person name="Foster-Nyarko E."/>
            <person name="Jarju S."/>
            <person name="Secka A."/>
            <person name="Antonio M."/>
            <person name="Oren A."/>
            <person name="Chaudhuri R.R."/>
            <person name="La Ragione R."/>
            <person name="Hildebrand F."/>
            <person name="Pallen M.J."/>
        </authorList>
    </citation>
    <scope>NUCLEOTIDE SEQUENCE</scope>
    <source>
        <strain evidence="2">ChiSxjej5B17-1746</strain>
    </source>
</reference>
<comment type="caution">
    <text evidence="2">The sequence shown here is derived from an EMBL/GenBank/DDBJ whole genome shotgun (WGS) entry which is preliminary data.</text>
</comment>
<evidence type="ECO:0000313" key="3">
    <source>
        <dbReference type="Proteomes" id="UP000824264"/>
    </source>
</evidence>
<organism evidence="2 3">
    <name type="scientific">Candidatus Bilophila faecipullorum</name>
    <dbReference type="NCBI Taxonomy" id="2838482"/>
    <lineage>
        <taxon>Bacteria</taxon>
        <taxon>Pseudomonadati</taxon>
        <taxon>Thermodesulfobacteriota</taxon>
        <taxon>Desulfovibrionia</taxon>
        <taxon>Desulfovibrionales</taxon>
        <taxon>Desulfovibrionaceae</taxon>
        <taxon>Bilophila</taxon>
    </lineage>
</organism>